<dbReference type="KEGG" id="nano:G5V58_15820"/>
<dbReference type="InterPro" id="IPR037401">
    <property type="entry name" value="SnoaL-like"/>
</dbReference>
<dbReference type="InterPro" id="IPR032710">
    <property type="entry name" value="NTF2-like_dom_sf"/>
</dbReference>
<gene>
    <name evidence="2" type="ORF">G5V58_15820</name>
</gene>
<dbReference type="Pfam" id="PF13474">
    <property type="entry name" value="SnoaL_3"/>
    <property type="match status" value="1"/>
</dbReference>
<evidence type="ECO:0000313" key="2">
    <source>
        <dbReference type="EMBL" id="QIG44050.1"/>
    </source>
</evidence>
<feature type="domain" description="SnoaL-like" evidence="1">
    <location>
        <begin position="10"/>
        <end position="130"/>
    </location>
</feature>
<organism evidence="2 3">
    <name type="scientific">Nocardioides anomalus</name>
    <dbReference type="NCBI Taxonomy" id="2712223"/>
    <lineage>
        <taxon>Bacteria</taxon>
        <taxon>Bacillati</taxon>
        <taxon>Actinomycetota</taxon>
        <taxon>Actinomycetes</taxon>
        <taxon>Propionibacteriales</taxon>
        <taxon>Nocardioidaceae</taxon>
        <taxon>Nocardioides</taxon>
    </lineage>
</organism>
<dbReference type="SUPFAM" id="SSF54427">
    <property type="entry name" value="NTF2-like"/>
    <property type="match status" value="1"/>
</dbReference>
<proteinExistence type="predicted"/>
<dbReference type="EMBL" id="CP049257">
    <property type="protein sequence ID" value="QIG44050.1"/>
    <property type="molecule type" value="Genomic_DNA"/>
</dbReference>
<sequence>MTDDPTELVALIERRVAAVRDRDVEALIAAHDPEVQMFPVLPPTRTTGRDAVRDGLRAWLDGYESGPEYDVTDLDVVRDGDLGVCSFFYHVRGTLKGGGDVDMWVRSTQVCRRRGDGAWLVIRSHESVPFDAESGQALIDAAPDPSA</sequence>
<protein>
    <submittedName>
        <fullName evidence="2">SnoaL-like domain-containing protein</fullName>
    </submittedName>
</protein>
<evidence type="ECO:0000259" key="1">
    <source>
        <dbReference type="Pfam" id="PF13474"/>
    </source>
</evidence>
<keyword evidence="3" id="KW-1185">Reference proteome</keyword>
<reference evidence="2 3" key="1">
    <citation type="submission" date="2020-02" db="EMBL/GenBank/DDBJ databases">
        <title>Full genome sequence of Nocardioides sp. R-3366.</title>
        <authorList>
            <person name="Im W.-T."/>
        </authorList>
    </citation>
    <scope>NUCLEOTIDE SEQUENCE [LARGE SCALE GENOMIC DNA]</scope>
    <source>
        <strain evidence="2 3">R-3366</strain>
    </source>
</reference>
<dbReference type="Gene3D" id="3.10.450.50">
    <property type="match status" value="1"/>
</dbReference>
<dbReference type="Proteomes" id="UP000502996">
    <property type="component" value="Chromosome"/>
</dbReference>
<name>A0A6G6WG74_9ACTN</name>
<accession>A0A6G6WG74</accession>
<dbReference type="AlphaFoldDB" id="A0A6G6WG74"/>
<evidence type="ECO:0000313" key="3">
    <source>
        <dbReference type="Proteomes" id="UP000502996"/>
    </source>
</evidence>
<dbReference type="RefSeq" id="WP_165234736.1">
    <property type="nucleotide sequence ID" value="NZ_CP049257.1"/>
</dbReference>